<dbReference type="Proteomes" id="UP000794436">
    <property type="component" value="Unassembled WGS sequence"/>
</dbReference>
<evidence type="ECO:0000313" key="1">
    <source>
        <dbReference type="EMBL" id="TMW67549.1"/>
    </source>
</evidence>
<accession>A0A8K1CQT1</accession>
<proteinExistence type="predicted"/>
<dbReference type="AlphaFoldDB" id="A0A8K1CQT1"/>
<organism evidence="1 2">
    <name type="scientific">Pythium oligandrum</name>
    <name type="common">Mycoparasitic fungus</name>
    <dbReference type="NCBI Taxonomy" id="41045"/>
    <lineage>
        <taxon>Eukaryota</taxon>
        <taxon>Sar</taxon>
        <taxon>Stramenopiles</taxon>
        <taxon>Oomycota</taxon>
        <taxon>Peronosporomycetes</taxon>
        <taxon>Pythiales</taxon>
        <taxon>Pythiaceae</taxon>
        <taxon>Pythium</taxon>
    </lineage>
</organism>
<comment type="caution">
    <text evidence="1">The sequence shown here is derived from an EMBL/GenBank/DDBJ whole genome shotgun (WGS) entry which is preliminary data.</text>
</comment>
<evidence type="ECO:0000313" key="2">
    <source>
        <dbReference type="Proteomes" id="UP000794436"/>
    </source>
</evidence>
<name>A0A8K1CQT1_PYTOL</name>
<protein>
    <submittedName>
        <fullName evidence="1">Uncharacterized protein</fullName>
    </submittedName>
</protein>
<dbReference type="SUPFAM" id="SSF52047">
    <property type="entry name" value="RNI-like"/>
    <property type="match status" value="1"/>
</dbReference>
<reference evidence="1" key="1">
    <citation type="submission" date="2019-03" db="EMBL/GenBank/DDBJ databases">
        <title>Long read genome sequence of the mycoparasitic Pythium oligandrum ATCC 38472 isolated from sugarbeet rhizosphere.</title>
        <authorList>
            <person name="Gaulin E."/>
        </authorList>
    </citation>
    <scope>NUCLEOTIDE SEQUENCE</scope>
    <source>
        <strain evidence="1">ATCC 38472_TT</strain>
    </source>
</reference>
<keyword evidence="2" id="KW-1185">Reference proteome</keyword>
<dbReference type="EMBL" id="SPLM01000004">
    <property type="protein sequence ID" value="TMW67549.1"/>
    <property type="molecule type" value="Genomic_DNA"/>
</dbReference>
<gene>
    <name evidence="1" type="ORF">Poli38472_011169</name>
</gene>
<dbReference type="OrthoDB" id="129194at2759"/>
<dbReference type="Gene3D" id="3.80.10.10">
    <property type="entry name" value="Ribonuclease Inhibitor"/>
    <property type="match status" value="1"/>
</dbReference>
<sequence>MATEPDGSWLYGRYDDLSPFINHHDHHACSARSDSGECKLSLVVSKPLSGRSPQYYRQLRNDLLVAGTLGFGSSTSAPWNQAVQYHTNDESVPNSVTRTLTPRITFDFGFVTARDLEWKNTLCHLFGYDGRNSEFLSECKLLQEQFPDNKAHLPSIPIRFIIPTWGVDSLGDQLQILQKLIILVQRTLERTKQAEESHPERPRFKLETMIIEVPDFYLTSKIVRQLQALMTLDVKIEFLVPPKKTVDENNVEIPGWRSAWASLLFTVFGHPQATIVSPKPVEKFVLTFAREAPVTMYEAFFSVVVHATSVTKIYVMREYSYVSPTQWRWLLYALFSRASTTSVKEVGSLTHPLLWTFEDVDVASVVNATHPVTQLHPDSTSADDKYLGIVRLQQGAKIQISKDPSDTIEVTNPDGQSFEIIRRGASGLICILVPGYGYGWVDRATTYEKRMRFSSSRPSPSPSPSLSQSAVECIEAGERDFYQHEPAALVQLWLPHIGRHLKDLRVSVARDAHDEVLQDILAHCPNLESLTIGNFELKSLQLLQDAFEKHACQIKSLIMDWCSTDVMALATFIASLADRKTVISKRLQRLELSQQMACHDLPMYLLCVLHFNDRLHHVRAYMWPCQVRWFNEMAVKDDYDLRTRIVGISLPIEAKSAFLSVFSPINTASCTVKTALDRDVISTIFEMAARPVQRKVVIEETPHEEEEPDHDHEMHEHED</sequence>
<dbReference type="InterPro" id="IPR032675">
    <property type="entry name" value="LRR_dom_sf"/>
</dbReference>